<feature type="domain" description="Beta-lactamase-related" evidence="1">
    <location>
        <begin position="39"/>
        <end position="401"/>
    </location>
</feature>
<dbReference type="Proteomes" id="UP001203512">
    <property type="component" value="Unassembled WGS sequence"/>
</dbReference>
<organism evidence="2 3">
    <name type="scientific">Sphingobium agri</name>
    <dbReference type="NCBI Taxonomy" id="2933566"/>
    <lineage>
        <taxon>Bacteria</taxon>
        <taxon>Pseudomonadati</taxon>
        <taxon>Pseudomonadota</taxon>
        <taxon>Alphaproteobacteria</taxon>
        <taxon>Sphingomonadales</taxon>
        <taxon>Sphingomonadaceae</taxon>
        <taxon>Sphingobium</taxon>
    </lineage>
</organism>
<evidence type="ECO:0000259" key="1">
    <source>
        <dbReference type="Pfam" id="PF00144"/>
    </source>
</evidence>
<evidence type="ECO:0000313" key="2">
    <source>
        <dbReference type="EMBL" id="MCK0531890.1"/>
    </source>
</evidence>
<dbReference type="InterPro" id="IPR001466">
    <property type="entry name" value="Beta-lactam-related"/>
</dbReference>
<comment type="caution">
    <text evidence="2">The sequence shown here is derived from an EMBL/GenBank/DDBJ whole genome shotgun (WGS) entry which is preliminary data.</text>
</comment>
<name>A0ABT0DXR5_9SPHN</name>
<dbReference type="SUPFAM" id="SSF56601">
    <property type="entry name" value="beta-lactamase/transpeptidase-like"/>
    <property type="match status" value="1"/>
</dbReference>
<dbReference type="PANTHER" id="PTHR43283:SF3">
    <property type="entry name" value="BETA-LACTAMASE FAMILY PROTEIN (AFU_ORTHOLOGUE AFUA_5G07500)"/>
    <property type="match status" value="1"/>
</dbReference>
<accession>A0ABT0DXR5</accession>
<reference evidence="2 3" key="1">
    <citation type="submission" date="2022-04" db="EMBL/GenBank/DDBJ databases">
        <authorList>
            <person name="Huq M.A."/>
        </authorList>
    </citation>
    <scope>NUCLEOTIDE SEQUENCE [LARGE SCALE GENOMIC DNA]</scope>
    <source>
        <strain evidence="2 3">MAH-33</strain>
    </source>
</reference>
<dbReference type="RefSeq" id="WP_247231505.1">
    <property type="nucleotide sequence ID" value="NZ_JALKHS010000006.1"/>
</dbReference>
<dbReference type="PANTHER" id="PTHR43283">
    <property type="entry name" value="BETA-LACTAMASE-RELATED"/>
    <property type="match status" value="1"/>
</dbReference>
<keyword evidence="3" id="KW-1185">Reference proteome</keyword>
<evidence type="ECO:0000313" key="3">
    <source>
        <dbReference type="Proteomes" id="UP001203512"/>
    </source>
</evidence>
<dbReference type="Pfam" id="PF00144">
    <property type="entry name" value="Beta-lactamase"/>
    <property type="match status" value="1"/>
</dbReference>
<proteinExistence type="predicted"/>
<dbReference type="EMBL" id="JALKHS010000006">
    <property type="protein sequence ID" value="MCK0531890.1"/>
    <property type="molecule type" value="Genomic_DNA"/>
</dbReference>
<gene>
    <name evidence="2" type="ORF">MU848_09895</name>
</gene>
<dbReference type="InterPro" id="IPR050789">
    <property type="entry name" value="Diverse_Enzym_Activities"/>
</dbReference>
<protein>
    <submittedName>
        <fullName evidence="2">Beta-lactamase family protein</fullName>
    </submittedName>
</protein>
<dbReference type="InterPro" id="IPR012338">
    <property type="entry name" value="Beta-lactam/transpept-like"/>
</dbReference>
<dbReference type="Gene3D" id="3.40.710.10">
    <property type="entry name" value="DD-peptidase/beta-lactamase superfamily"/>
    <property type="match status" value="1"/>
</dbReference>
<sequence>MPHAEFVRRDLLKGAICLGMMGAAPGYARAGAKRFPAVRAMVAGVIGEKAVPGAIVAIGERANRPDYISSGTIALDSAVQVDEHTLFRVYSMTKPITGMAAMLLIAEGRMKIDQPVADFIPGFAKMRVLANPGRGVETRPATSAMTIRHLLTHTAGLGGGPAVKGPLKGIYEKLGLRQNLISHAERLEQAPPSSLKDFADRLAAAPLLSDPGTAWSYSVGLDLLGHIIEIVAGMPFEQFLERRFFAPLGMSNTFFSVPESKKARLVTSYTGRSAKLTEVDAGPASIFLNKPAFPSGGGGLISTAHDYDRFLAMLANNGRLGRTEVMPPDAVAAGTANLLPQGVSMRDYLGIPGVVGFGAGGCIADHGGFKGLFGWLGAAGTIGFIVPAQRLRVTGLINNMSVFDFAMNLPKAVHDDLGSARTS</sequence>